<feature type="domain" description="NodB homology" evidence="1">
    <location>
        <begin position="9"/>
        <end position="55"/>
    </location>
</feature>
<evidence type="ECO:0000313" key="3">
    <source>
        <dbReference type="Proteomes" id="UP000810292"/>
    </source>
</evidence>
<comment type="caution">
    <text evidence="2">The sequence shown here is derived from an EMBL/GenBank/DDBJ whole genome shotgun (WGS) entry which is preliminary data.</text>
</comment>
<proteinExistence type="predicted"/>
<feature type="non-terminal residue" evidence="2">
    <location>
        <position position="1"/>
    </location>
</feature>
<reference evidence="2" key="1">
    <citation type="submission" date="2020-10" db="EMBL/GenBank/DDBJ databases">
        <authorList>
            <person name="Gilroy R."/>
        </authorList>
    </citation>
    <scope>NUCLEOTIDE SEQUENCE</scope>
    <source>
        <strain evidence="2">14700</strain>
    </source>
</reference>
<dbReference type="InterPro" id="IPR011330">
    <property type="entry name" value="Glyco_hydro/deAcase_b/a-brl"/>
</dbReference>
<protein>
    <submittedName>
        <fullName evidence="2">Polysaccharide deacetylase</fullName>
    </submittedName>
</protein>
<gene>
    <name evidence="2" type="ORF">IAA72_00050</name>
</gene>
<dbReference type="Proteomes" id="UP000810292">
    <property type="component" value="Unassembled WGS sequence"/>
</dbReference>
<reference evidence="2" key="2">
    <citation type="journal article" date="2021" name="PeerJ">
        <title>Extensive microbial diversity within the chicken gut microbiome revealed by metagenomics and culture.</title>
        <authorList>
            <person name="Gilroy R."/>
            <person name="Ravi A."/>
            <person name="Getino M."/>
            <person name="Pursley I."/>
            <person name="Horton D.L."/>
            <person name="Alikhan N.F."/>
            <person name="Baker D."/>
            <person name="Gharbi K."/>
            <person name="Hall N."/>
            <person name="Watson M."/>
            <person name="Adriaenssens E.M."/>
            <person name="Foster-Nyarko E."/>
            <person name="Jarju S."/>
            <person name="Secka A."/>
            <person name="Antonio M."/>
            <person name="Oren A."/>
            <person name="Chaudhuri R.R."/>
            <person name="La Ragione R."/>
            <person name="Hildebrand F."/>
            <person name="Pallen M.J."/>
        </authorList>
    </citation>
    <scope>NUCLEOTIDE SEQUENCE</scope>
    <source>
        <strain evidence="2">14700</strain>
    </source>
</reference>
<name>A0A9D9I9L2_9SPIO</name>
<accession>A0A9D9I9L2</accession>
<dbReference type="InterPro" id="IPR002509">
    <property type="entry name" value="NODB_dom"/>
</dbReference>
<dbReference type="GO" id="GO:0005975">
    <property type="term" value="P:carbohydrate metabolic process"/>
    <property type="evidence" value="ECO:0007669"/>
    <property type="project" value="InterPro"/>
</dbReference>
<dbReference type="Pfam" id="PF01522">
    <property type="entry name" value="Polysacc_deac_1"/>
    <property type="match status" value="1"/>
</dbReference>
<dbReference type="AlphaFoldDB" id="A0A9D9I9L2"/>
<evidence type="ECO:0000259" key="1">
    <source>
        <dbReference type="Pfam" id="PF01522"/>
    </source>
</evidence>
<dbReference type="EMBL" id="JADIMF010000001">
    <property type="protein sequence ID" value="MBO8468160.1"/>
    <property type="molecule type" value="Genomic_DNA"/>
</dbReference>
<evidence type="ECO:0000313" key="2">
    <source>
        <dbReference type="EMBL" id="MBO8468160.1"/>
    </source>
</evidence>
<dbReference type="GO" id="GO:0016810">
    <property type="term" value="F:hydrolase activity, acting on carbon-nitrogen (but not peptide) bonds"/>
    <property type="evidence" value="ECO:0007669"/>
    <property type="project" value="InterPro"/>
</dbReference>
<dbReference type="SUPFAM" id="SSF88713">
    <property type="entry name" value="Glycoside hydrolase/deacetylase"/>
    <property type="match status" value="1"/>
</dbReference>
<dbReference type="Gene3D" id="3.20.20.370">
    <property type="entry name" value="Glycoside hydrolase/deacetylase"/>
    <property type="match status" value="1"/>
</dbReference>
<sequence>PTISRCPLSFVAEEILKDREELEKVTGYPVRGLAYPNGSYTEDIVRMLPPLGISYARVVGNTDNFDIPEDFLRWKATCHHNHNLLENADAFISFSKSQYLKLMYVWGHSYEFSQDDNWGLIEEFASRISGRDEIWYATNIEIVDYLNASRNLIFTADLSIVYNPSALDLWITVDDAPVKIPGGATVKL</sequence>
<organism evidence="2 3">
    <name type="scientific">Candidatus Ornithospirochaeta stercoravium</name>
    <dbReference type="NCBI Taxonomy" id="2840897"/>
    <lineage>
        <taxon>Bacteria</taxon>
        <taxon>Pseudomonadati</taxon>
        <taxon>Spirochaetota</taxon>
        <taxon>Spirochaetia</taxon>
        <taxon>Spirochaetales</taxon>
        <taxon>Spirochaetaceae</taxon>
        <taxon>Spirochaetaceae incertae sedis</taxon>
        <taxon>Candidatus Ornithospirochaeta</taxon>
    </lineage>
</organism>